<dbReference type="PATRIC" id="fig|1291379.3.peg.2463"/>
<reference evidence="1 2" key="1">
    <citation type="journal article" date="2013" name="PLoS ONE">
        <title>Genome-Wide Relatedness of Treponema pedis, from Gingiva and Necrotic Skin Lesions of Pigs, with the Human Oral Pathogen Treponema denticola.</title>
        <authorList>
            <person name="Svartstrom O."/>
            <person name="Mushtaq M."/>
            <person name="Pringle M."/>
            <person name="Segerman B."/>
        </authorList>
    </citation>
    <scope>NUCLEOTIDE SEQUENCE [LARGE SCALE GENOMIC DNA]</scope>
    <source>
        <strain evidence="1">T A4</strain>
    </source>
</reference>
<evidence type="ECO:0000313" key="2">
    <source>
        <dbReference type="Proteomes" id="UP000015620"/>
    </source>
</evidence>
<evidence type="ECO:0000313" key="1">
    <source>
        <dbReference type="EMBL" id="AGT44965.1"/>
    </source>
</evidence>
<proteinExistence type="predicted"/>
<accession>S5ZWZ4</accession>
<name>S5ZWZ4_9SPIR</name>
<sequence>MPAISITGDVRAGTFKANDEIRITKRKILTIKKGLKIILHNFFIN</sequence>
<dbReference type="HOGENOM" id="CLU_3206571_0_0_12"/>
<organism evidence="1 2">
    <name type="scientific">Treponema pedis str. T A4</name>
    <dbReference type="NCBI Taxonomy" id="1291379"/>
    <lineage>
        <taxon>Bacteria</taxon>
        <taxon>Pseudomonadati</taxon>
        <taxon>Spirochaetota</taxon>
        <taxon>Spirochaetia</taxon>
        <taxon>Spirochaetales</taxon>
        <taxon>Treponemataceae</taxon>
        <taxon>Treponema</taxon>
    </lineage>
</organism>
<gene>
    <name evidence="1" type="ORF">TPE_2493</name>
</gene>
<dbReference type="Proteomes" id="UP000015620">
    <property type="component" value="Chromosome"/>
</dbReference>
<dbReference type="AlphaFoldDB" id="S5ZWZ4"/>
<protein>
    <submittedName>
        <fullName evidence="1">Uncharacterized protein</fullName>
    </submittedName>
</protein>
<dbReference type="KEGG" id="tped:TPE_2493"/>
<dbReference type="EMBL" id="CP004120">
    <property type="protein sequence ID" value="AGT44965.1"/>
    <property type="molecule type" value="Genomic_DNA"/>
</dbReference>
<keyword evidence="2" id="KW-1185">Reference proteome</keyword>